<sequence length="31" mass="3095">VPNSSPTAASASSDMYGAAVLDAFCLSVCMK</sequence>
<comment type="caution">
    <text evidence="1">The sequence shown here is derived from an EMBL/GenBank/DDBJ whole genome shotgun (WGS) entry which is preliminary data.</text>
</comment>
<name>A0A392RVE2_9FABA</name>
<evidence type="ECO:0000313" key="1">
    <source>
        <dbReference type="EMBL" id="MCI40142.1"/>
    </source>
</evidence>
<dbReference type="Gene3D" id="3.30.365.10">
    <property type="entry name" value="Aldehyde oxidase/xanthine dehydrogenase, molybdopterin binding domain"/>
    <property type="match status" value="1"/>
</dbReference>
<keyword evidence="2" id="KW-1185">Reference proteome</keyword>
<organism evidence="1 2">
    <name type="scientific">Trifolium medium</name>
    <dbReference type="NCBI Taxonomy" id="97028"/>
    <lineage>
        <taxon>Eukaryota</taxon>
        <taxon>Viridiplantae</taxon>
        <taxon>Streptophyta</taxon>
        <taxon>Embryophyta</taxon>
        <taxon>Tracheophyta</taxon>
        <taxon>Spermatophyta</taxon>
        <taxon>Magnoliopsida</taxon>
        <taxon>eudicotyledons</taxon>
        <taxon>Gunneridae</taxon>
        <taxon>Pentapetalae</taxon>
        <taxon>rosids</taxon>
        <taxon>fabids</taxon>
        <taxon>Fabales</taxon>
        <taxon>Fabaceae</taxon>
        <taxon>Papilionoideae</taxon>
        <taxon>50 kb inversion clade</taxon>
        <taxon>NPAAA clade</taxon>
        <taxon>Hologalegina</taxon>
        <taxon>IRL clade</taxon>
        <taxon>Trifolieae</taxon>
        <taxon>Trifolium</taxon>
    </lineage>
</organism>
<evidence type="ECO:0000313" key="2">
    <source>
        <dbReference type="Proteomes" id="UP000265520"/>
    </source>
</evidence>
<dbReference type="AlphaFoldDB" id="A0A392RVE2"/>
<dbReference type="Proteomes" id="UP000265520">
    <property type="component" value="Unassembled WGS sequence"/>
</dbReference>
<proteinExistence type="predicted"/>
<accession>A0A392RVE2</accession>
<dbReference type="EMBL" id="LXQA010276404">
    <property type="protein sequence ID" value="MCI40142.1"/>
    <property type="molecule type" value="Genomic_DNA"/>
</dbReference>
<feature type="non-terminal residue" evidence="1">
    <location>
        <position position="1"/>
    </location>
</feature>
<reference evidence="1 2" key="1">
    <citation type="journal article" date="2018" name="Front. Plant Sci.">
        <title>Red Clover (Trifolium pratense) and Zigzag Clover (T. medium) - A Picture of Genomic Similarities and Differences.</title>
        <authorList>
            <person name="Dluhosova J."/>
            <person name="Istvanek J."/>
            <person name="Nedelnik J."/>
            <person name="Repkova J."/>
        </authorList>
    </citation>
    <scope>NUCLEOTIDE SEQUENCE [LARGE SCALE GENOMIC DNA]</scope>
    <source>
        <strain evidence="2">cv. 10/8</strain>
        <tissue evidence="1">Leaf</tissue>
    </source>
</reference>
<protein>
    <submittedName>
        <fullName evidence="1">Uncharacterized protein</fullName>
    </submittedName>
</protein>